<dbReference type="GeneID" id="118412817"/>
<feature type="region of interest" description="Disordered" evidence="2">
    <location>
        <begin position="1"/>
        <end position="88"/>
    </location>
</feature>
<dbReference type="PANTHER" id="PTHR46014:SF1">
    <property type="entry name" value="TETRATRICOPEPTIDE REPEAT PROTEIN 1"/>
    <property type="match status" value="1"/>
</dbReference>
<dbReference type="SMART" id="SM00028">
    <property type="entry name" value="TPR"/>
    <property type="match status" value="3"/>
</dbReference>
<reference evidence="4" key="1">
    <citation type="journal article" date="2016" name="Genome Biol. Evol.">
        <title>Conserved non-coding elements in the most distant genera of cephalochordates: the Goldilocks principle.</title>
        <authorList>
            <person name="Yue J.X."/>
            <person name="Kozmikova I."/>
            <person name="Ono H."/>
            <person name="Nossa C.W."/>
            <person name="Kozmik Z."/>
            <person name="Putnam N.H."/>
            <person name="Yu J.K."/>
            <person name="Holland L.Z."/>
        </authorList>
    </citation>
    <scope>NUCLEOTIDE SEQUENCE</scope>
</reference>
<dbReference type="Gene3D" id="1.25.40.10">
    <property type="entry name" value="Tetratricopeptide repeat domain"/>
    <property type="match status" value="1"/>
</dbReference>
<evidence type="ECO:0000256" key="2">
    <source>
        <dbReference type="SAM" id="MobiDB-lite"/>
    </source>
</evidence>
<feature type="compositionally biased region" description="Polar residues" evidence="2">
    <location>
        <begin position="25"/>
        <end position="35"/>
    </location>
</feature>
<dbReference type="PANTHER" id="PTHR46014">
    <property type="entry name" value="TETRATRICOPEPTIDE REPEAT PROTEIN 1"/>
    <property type="match status" value="1"/>
</dbReference>
<proteinExistence type="predicted"/>
<dbReference type="KEGG" id="bfo:118412817"/>
<dbReference type="InterPro" id="IPR019734">
    <property type="entry name" value="TPR_rpt"/>
</dbReference>
<feature type="region of interest" description="Disordered" evidence="2">
    <location>
        <begin position="144"/>
        <end position="166"/>
    </location>
</feature>
<dbReference type="SUPFAM" id="SSF48452">
    <property type="entry name" value="TPR-like"/>
    <property type="match status" value="1"/>
</dbReference>
<dbReference type="InterPro" id="IPR052769">
    <property type="entry name" value="TPR_domain_protein"/>
</dbReference>
<name>A0A9J7KWR7_BRAFL</name>
<dbReference type="Proteomes" id="UP000001554">
    <property type="component" value="Chromosome 4"/>
</dbReference>
<dbReference type="AlphaFoldDB" id="A0A9J7KWR7"/>
<gene>
    <name evidence="4" type="primary">LOC118412817</name>
</gene>
<evidence type="ECO:0000313" key="4">
    <source>
        <dbReference type="RefSeq" id="XP_035671748.1"/>
    </source>
</evidence>
<reference evidence="3" key="2">
    <citation type="journal article" date="2020" name="Nat. Ecol. Evol.">
        <title>Deeply conserved synteny resolves early events in vertebrate evolution.</title>
        <authorList>
            <person name="Simakov O."/>
            <person name="Marletaz F."/>
            <person name="Yue J.X."/>
            <person name="O'Connell B."/>
            <person name="Jenkins J."/>
            <person name="Brandt A."/>
            <person name="Calef R."/>
            <person name="Tung C.H."/>
            <person name="Huang T.K."/>
            <person name="Schmutz J."/>
            <person name="Satoh N."/>
            <person name="Yu J.K."/>
            <person name="Putnam N.H."/>
            <person name="Green R.E."/>
            <person name="Rokhsar D.S."/>
        </authorList>
    </citation>
    <scope>NUCLEOTIDE SEQUENCE [LARGE SCALE GENOMIC DNA]</scope>
    <source>
        <strain evidence="3">S238N-H82</strain>
    </source>
</reference>
<keyword evidence="1" id="KW-0802">TPR repeat</keyword>
<dbReference type="Pfam" id="PF13181">
    <property type="entry name" value="TPR_8"/>
    <property type="match status" value="2"/>
</dbReference>
<evidence type="ECO:0000313" key="3">
    <source>
        <dbReference type="Proteomes" id="UP000001554"/>
    </source>
</evidence>
<dbReference type="RefSeq" id="XP_035671748.1">
    <property type="nucleotide sequence ID" value="XM_035815855.1"/>
</dbReference>
<feature type="compositionally biased region" description="Basic and acidic residues" evidence="2">
    <location>
        <begin position="36"/>
        <end position="62"/>
    </location>
</feature>
<reference evidence="4" key="3">
    <citation type="submission" date="2025-08" db="UniProtKB">
        <authorList>
            <consortium name="RefSeq"/>
        </authorList>
    </citation>
    <scope>IDENTIFICATION</scope>
</reference>
<dbReference type="OMA" id="SDHDEFE"/>
<feature type="repeat" description="TPR" evidence="1">
    <location>
        <begin position="296"/>
        <end position="329"/>
    </location>
</feature>
<dbReference type="PROSITE" id="PS50005">
    <property type="entry name" value="TPR"/>
    <property type="match status" value="2"/>
</dbReference>
<feature type="compositionally biased region" description="Basic and acidic residues" evidence="2">
    <location>
        <begin position="1"/>
        <end position="11"/>
    </location>
</feature>
<dbReference type="InterPro" id="IPR011990">
    <property type="entry name" value="TPR-like_helical_dom_sf"/>
</dbReference>
<accession>A0A9J7KWR7</accession>
<dbReference type="OrthoDB" id="1872379at2759"/>
<protein>
    <submittedName>
        <fullName evidence="4">Tetratricopeptide repeat protein 1-like</fullName>
    </submittedName>
</protein>
<sequence>MATKEDISSDSDHDEFEDAVEEIHTSSSLGPSNPKTNHEEDKCHVGDELKSSEHLCDTRGESEATQMPPDTDSGKNDDGTELLTGGNQEIIRSNDTEESFFDSAANILAGQSGKVIQCSEDLDHEDGNSEGVIGNETLVLGVEESHAETHEPQKEEVTTAEGKEEIVSRIFVNERDAKDDGEMEKLKRDDINPKPLLSERLNERETEACEQLEDGAAAAVELEEDEEKEEIFVDEEYKKEMEKDLTEEEKETRRLEAADLKSQGNEHFKKGDFTTAMQTYTQALVLCPLCYEQDRAVMYSNRAACRVKMEENEMAVEDCSKALELQPDYVRALLRRAQTYEVLEKLDEALTDYQRVVELDRACHVARAACMRLPDEIKERNEKMKAEMMDKLKDLGNMVLRPFGLSTANFRVDQNQDSGSYNIQFVQNPNNNDE</sequence>
<feature type="repeat" description="TPR" evidence="1">
    <location>
        <begin position="330"/>
        <end position="363"/>
    </location>
</feature>
<keyword evidence="3" id="KW-1185">Reference proteome</keyword>
<organism evidence="3 4">
    <name type="scientific">Branchiostoma floridae</name>
    <name type="common">Florida lancelet</name>
    <name type="synonym">Amphioxus</name>
    <dbReference type="NCBI Taxonomy" id="7739"/>
    <lineage>
        <taxon>Eukaryota</taxon>
        <taxon>Metazoa</taxon>
        <taxon>Chordata</taxon>
        <taxon>Cephalochordata</taxon>
        <taxon>Leptocardii</taxon>
        <taxon>Amphioxiformes</taxon>
        <taxon>Branchiostomatidae</taxon>
        <taxon>Branchiostoma</taxon>
    </lineage>
</organism>
<evidence type="ECO:0000256" key="1">
    <source>
        <dbReference type="PROSITE-ProRule" id="PRU00339"/>
    </source>
</evidence>